<dbReference type="Pfam" id="PF01381">
    <property type="entry name" value="HTH_3"/>
    <property type="match status" value="1"/>
</dbReference>
<gene>
    <name evidence="5" type="ORF">Lsan_3884</name>
</gene>
<dbReference type="CDD" id="cd00093">
    <property type="entry name" value="HTH_XRE"/>
    <property type="match status" value="1"/>
</dbReference>
<evidence type="ECO:0000313" key="5">
    <source>
        <dbReference type="EMBL" id="KTD53474.1"/>
    </source>
</evidence>
<dbReference type="InterPro" id="IPR010982">
    <property type="entry name" value="Lambda_DNA-bd_dom_sf"/>
</dbReference>
<dbReference type="EMBL" id="LNYU01000091">
    <property type="protein sequence ID" value="KTD53474.1"/>
    <property type="molecule type" value="Genomic_DNA"/>
</dbReference>
<proteinExistence type="predicted"/>
<dbReference type="STRING" id="45074.Lsan_3884"/>
<dbReference type="PATRIC" id="fig|45074.5.peg.4169"/>
<feature type="domain" description="HTH cro/C1-type" evidence="4">
    <location>
        <begin position="11"/>
        <end position="66"/>
    </location>
</feature>
<evidence type="ECO:0000313" key="6">
    <source>
        <dbReference type="Proteomes" id="UP000054703"/>
    </source>
</evidence>
<dbReference type="AlphaFoldDB" id="A0A0W0Y9Y3"/>
<dbReference type="InterPro" id="IPR039418">
    <property type="entry name" value="LexA-like"/>
</dbReference>
<dbReference type="RefSeq" id="WP_058515768.1">
    <property type="nucleotide sequence ID" value="NZ_CAAAIH010000001.1"/>
</dbReference>
<dbReference type="InterPro" id="IPR036286">
    <property type="entry name" value="LexA/Signal_pep-like_sf"/>
</dbReference>
<name>A0A0W0Y9Y3_9GAMM</name>
<dbReference type="InterPro" id="IPR015927">
    <property type="entry name" value="Peptidase_S24_S26A/B/C"/>
</dbReference>
<keyword evidence="3" id="KW-0804">Transcription</keyword>
<accession>A0A0W0Y9Y3</accession>
<dbReference type="GO" id="GO:0003677">
    <property type="term" value="F:DNA binding"/>
    <property type="evidence" value="ECO:0007669"/>
    <property type="project" value="UniProtKB-KW"/>
</dbReference>
<comment type="caution">
    <text evidence="5">The sequence shown here is derived from an EMBL/GenBank/DDBJ whole genome shotgun (WGS) entry which is preliminary data.</text>
</comment>
<dbReference type="Pfam" id="PF00717">
    <property type="entry name" value="Peptidase_S24"/>
    <property type="match status" value="1"/>
</dbReference>
<dbReference type="PANTHER" id="PTHR40661:SF3">
    <property type="entry name" value="FELS-1 PROPHAGE TRANSCRIPTIONAL REGULATOR"/>
    <property type="match status" value="1"/>
</dbReference>
<dbReference type="Gene3D" id="1.10.260.40">
    <property type="entry name" value="lambda repressor-like DNA-binding domains"/>
    <property type="match status" value="1"/>
</dbReference>
<dbReference type="Proteomes" id="UP000054703">
    <property type="component" value="Unassembled WGS sequence"/>
</dbReference>
<evidence type="ECO:0000256" key="3">
    <source>
        <dbReference type="ARBA" id="ARBA00023163"/>
    </source>
</evidence>
<reference evidence="5 6" key="1">
    <citation type="submission" date="2015-11" db="EMBL/GenBank/DDBJ databases">
        <title>Genomic analysis of 38 Legionella species identifies large and diverse effector repertoires.</title>
        <authorList>
            <person name="Burstein D."/>
            <person name="Amaro F."/>
            <person name="Zusman T."/>
            <person name="Lifshitz Z."/>
            <person name="Cohen O."/>
            <person name="Gilbert J.A."/>
            <person name="Pupko T."/>
            <person name="Shuman H.A."/>
            <person name="Segal G."/>
        </authorList>
    </citation>
    <scope>NUCLEOTIDE SEQUENCE [LARGE SCALE GENOMIC DNA]</scope>
    <source>
        <strain evidence="5 6">SC-63-C7</strain>
    </source>
</reference>
<keyword evidence="6" id="KW-1185">Reference proteome</keyword>
<evidence type="ECO:0000256" key="2">
    <source>
        <dbReference type="ARBA" id="ARBA00023125"/>
    </source>
</evidence>
<dbReference type="SUPFAM" id="SSF47413">
    <property type="entry name" value="lambda repressor-like DNA-binding domains"/>
    <property type="match status" value="1"/>
</dbReference>
<protein>
    <submittedName>
        <fullName evidence="5">Phage repressor</fullName>
    </submittedName>
</protein>
<dbReference type="PANTHER" id="PTHR40661">
    <property type="match status" value="1"/>
</dbReference>
<organism evidence="5 6">
    <name type="scientific">Legionella santicrucis</name>
    <dbReference type="NCBI Taxonomy" id="45074"/>
    <lineage>
        <taxon>Bacteria</taxon>
        <taxon>Pseudomonadati</taxon>
        <taxon>Pseudomonadota</taxon>
        <taxon>Gammaproteobacteria</taxon>
        <taxon>Legionellales</taxon>
        <taxon>Legionellaceae</taxon>
        <taxon>Legionella</taxon>
    </lineage>
</organism>
<dbReference type="SMART" id="SM00530">
    <property type="entry name" value="HTH_XRE"/>
    <property type="match status" value="1"/>
</dbReference>
<dbReference type="Gene3D" id="2.10.109.10">
    <property type="entry name" value="Umud Fragment, subunit A"/>
    <property type="match status" value="1"/>
</dbReference>
<dbReference type="OrthoDB" id="9791537at2"/>
<sequence>MDLKTEIGNRITQSRKALGITIKELAARTGTLSAARISNWEQCTRSPGPLEAKLLADQLNVSASYLLCLTDNPHGELHTNRKGARQIPVLSIKEAIHAQEIITGGANPDAEQRITVDEFNKSLASTDLFAVMIEDNSMQPDFLEGNIVVVNSDLSPKPGDVVLVYLVEKKQTVLRKYRETQDCLYQLLASNELWAMYEVKDVKDAKILGIVVEHRRYF</sequence>
<dbReference type="InterPro" id="IPR001387">
    <property type="entry name" value="Cro/C1-type_HTH"/>
</dbReference>
<keyword evidence="2" id="KW-0238">DNA-binding</keyword>
<evidence type="ECO:0000259" key="4">
    <source>
        <dbReference type="PROSITE" id="PS50943"/>
    </source>
</evidence>
<dbReference type="PROSITE" id="PS50943">
    <property type="entry name" value="HTH_CROC1"/>
    <property type="match status" value="1"/>
</dbReference>
<dbReference type="CDD" id="cd06529">
    <property type="entry name" value="S24_LexA-like"/>
    <property type="match status" value="1"/>
</dbReference>
<keyword evidence="1" id="KW-0805">Transcription regulation</keyword>
<evidence type="ECO:0000256" key="1">
    <source>
        <dbReference type="ARBA" id="ARBA00023015"/>
    </source>
</evidence>
<dbReference type="SUPFAM" id="SSF51306">
    <property type="entry name" value="LexA/Signal peptidase"/>
    <property type="match status" value="1"/>
</dbReference>